<gene>
    <name evidence="1" type="ORF">SAMN02746066_04289</name>
</gene>
<name>A0A1M7N9T8_9FIRM</name>
<sequence>MFPDENELVNSYLLKINLKDGKRLMEYLQRFVYLTTGRADVMFCNAFINESIRLLINSIRLYEEGFFDCAFYSVRQAVECTNNMLYLANSDEAILKSWRLKEYFPSDNRIKDKLQKIDTSYKEVYSILPSFFDTYEDLLKRANKIIHKQGFNAFYSFREIYKKKNENTFEEFFEEFLIYAIARTIIMYIILDPLSLALCDERLIMKIPFMPMTEPIDIEFFTEFLSKDIIDKLKETEFFNEIFYFFDAKEELNPETFDVLVNEFYDLEKLHSIELQRHLLNAPEKFFLDVLQHGIKIKRFFNEDSIMGYITSDYIDKFKMSWHSGEYDSYKKEESCFNMSKDGLFISSFMLYDELWLFEHTMILNENEMDWLKQKIAESNNKLKKLYGEINWDRFIGE</sequence>
<organism evidence="1 2">
    <name type="scientific">Anaerosporobacter mobilis DSM 15930</name>
    <dbReference type="NCBI Taxonomy" id="1120996"/>
    <lineage>
        <taxon>Bacteria</taxon>
        <taxon>Bacillati</taxon>
        <taxon>Bacillota</taxon>
        <taxon>Clostridia</taxon>
        <taxon>Lachnospirales</taxon>
        <taxon>Lachnospiraceae</taxon>
        <taxon>Anaerosporobacter</taxon>
    </lineage>
</organism>
<proteinExistence type="predicted"/>
<dbReference type="AlphaFoldDB" id="A0A1M7N9T8"/>
<evidence type="ECO:0000313" key="1">
    <source>
        <dbReference type="EMBL" id="SHM99897.1"/>
    </source>
</evidence>
<dbReference type="RefSeq" id="WP_073291235.1">
    <property type="nucleotide sequence ID" value="NZ_FRCP01000026.1"/>
</dbReference>
<keyword evidence="2" id="KW-1185">Reference proteome</keyword>
<protein>
    <submittedName>
        <fullName evidence="1">Uncharacterized protein</fullName>
    </submittedName>
</protein>
<accession>A0A1M7N9T8</accession>
<dbReference type="Proteomes" id="UP000184038">
    <property type="component" value="Unassembled WGS sequence"/>
</dbReference>
<dbReference type="EMBL" id="FRCP01000026">
    <property type="protein sequence ID" value="SHM99897.1"/>
    <property type="molecule type" value="Genomic_DNA"/>
</dbReference>
<dbReference type="STRING" id="1120996.SAMN02746066_04289"/>
<reference evidence="1 2" key="1">
    <citation type="submission" date="2016-11" db="EMBL/GenBank/DDBJ databases">
        <authorList>
            <person name="Jaros S."/>
            <person name="Januszkiewicz K."/>
            <person name="Wedrychowicz H."/>
        </authorList>
    </citation>
    <scope>NUCLEOTIDE SEQUENCE [LARGE SCALE GENOMIC DNA]</scope>
    <source>
        <strain evidence="1 2">DSM 15930</strain>
    </source>
</reference>
<dbReference type="OrthoDB" id="1097055at2"/>
<evidence type="ECO:0000313" key="2">
    <source>
        <dbReference type="Proteomes" id="UP000184038"/>
    </source>
</evidence>